<evidence type="ECO:0000313" key="3">
    <source>
        <dbReference type="Proteomes" id="UP000237580"/>
    </source>
</evidence>
<dbReference type="Proteomes" id="UP000281604">
    <property type="component" value="Unassembled WGS sequence"/>
</dbReference>
<protein>
    <submittedName>
        <fullName evidence="2">Deoxyribose-phosphate aldolase</fullName>
    </submittedName>
</protein>
<dbReference type="EMBL" id="RBQE01000079">
    <property type="protein sequence ID" value="RMP13338.1"/>
    <property type="molecule type" value="Genomic_DNA"/>
</dbReference>
<name>A0A2K4TZC3_9PSED</name>
<gene>
    <name evidence="1" type="ORF">ALQ30_200031</name>
    <name evidence="2" type="ORF">NCPPB2254_04558</name>
</gene>
<dbReference type="AlphaFoldDB" id="A0A2K4TZC3"/>
<dbReference type="EMBL" id="ODAM01000124">
    <property type="protein sequence ID" value="SOQ13692.1"/>
    <property type="molecule type" value="Genomic_DNA"/>
</dbReference>
<dbReference type="Proteomes" id="UP000237580">
    <property type="component" value="Unassembled WGS sequence"/>
</dbReference>
<proteinExistence type="predicted"/>
<evidence type="ECO:0000313" key="4">
    <source>
        <dbReference type="Proteomes" id="UP000281604"/>
    </source>
</evidence>
<organism evidence="1 4">
    <name type="scientific">Pseudomonas syringae pv. persicae</name>
    <dbReference type="NCBI Taxonomy" id="237306"/>
    <lineage>
        <taxon>Bacteria</taxon>
        <taxon>Pseudomonadati</taxon>
        <taxon>Pseudomonadota</taxon>
        <taxon>Gammaproteobacteria</taxon>
        <taxon>Pseudomonadales</taxon>
        <taxon>Pseudomonadaceae</taxon>
        <taxon>Pseudomonas</taxon>
    </lineage>
</organism>
<evidence type="ECO:0000313" key="1">
    <source>
        <dbReference type="EMBL" id="RMP13338.1"/>
    </source>
</evidence>
<comment type="caution">
    <text evidence="1">The sequence shown here is derived from an EMBL/GenBank/DDBJ whole genome shotgun (WGS) entry which is preliminary data.</text>
</comment>
<accession>A0A2K4TZC3</accession>
<reference evidence="2 3" key="1">
    <citation type="submission" date="2017-11" db="EMBL/GenBank/DDBJ databases">
        <authorList>
            <person name="Blom J."/>
        </authorList>
    </citation>
    <scope>NUCLEOTIDE SEQUENCE [LARGE SCALE GENOMIC DNA]</scope>
    <source>
        <strain evidence="2">NCPPB 2254</strain>
    </source>
</reference>
<evidence type="ECO:0000313" key="2">
    <source>
        <dbReference type="EMBL" id="SOQ13692.1"/>
    </source>
</evidence>
<reference evidence="1 4" key="2">
    <citation type="submission" date="2018-08" db="EMBL/GenBank/DDBJ databases">
        <title>Recombination of ecologically and evolutionarily significant loci maintains genetic cohesion in the Pseudomonas syringae species complex.</title>
        <authorList>
            <person name="Dillon M."/>
            <person name="Thakur S."/>
            <person name="Almeida R.N.D."/>
            <person name="Weir B.S."/>
            <person name="Guttman D.S."/>
        </authorList>
    </citation>
    <scope>NUCLEOTIDE SEQUENCE [LARGE SCALE GENOMIC DNA]</scope>
    <source>
        <strain evidence="1 4">ICMP 3706</strain>
    </source>
</reference>
<sequence>MKELTADDERLARKAIELLELFALNIDDTEQRIVGVCQRA</sequence>